<protein>
    <submittedName>
        <fullName evidence="6">VIT1/CCC1 transporter family protein</fullName>
    </submittedName>
</protein>
<evidence type="ECO:0000313" key="7">
    <source>
        <dbReference type="Proteomes" id="UP000679129"/>
    </source>
</evidence>
<proteinExistence type="predicted"/>
<dbReference type="GO" id="GO:0012505">
    <property type="term" value="C:endomembrane system"/>
    <property type="evidence" value="ECO:0007669"/>
    <property type="project" value="UniProtKB-SubCell"/>
</dbReference>
<keyword evidence="7" id="KW-1185">Reference proteome</keyword>
<evidence type="ECO:0000256" key="3">
    <source>
        <dbReference type="ARBA" id="ARBA00022989"/>
    </source>
</evidence>
<organism evidence="6 7">
    <name type="scientific">Candidatus Minimicrobia naudis</name>
    <dbReference type="NCBI Taxonomy" id="2841263"/>
    <lineage>
        <taxon>Bacteria</taxon>
        <taxon>Candidatus Saccharimonadota</taxon>
        <taxon>Candidatus Saccharimonadota incertae sedis</taxon>
        <taxon>Candidatus Minimicrobia</taxon>
    </lineage>
</organism>
<dbReference type="Pfam" id="PF01988">
    <property type="entry name" value="VIT1"/>
    <property type="match status" value="1"/>
</dbReference>
<keyword evidence="3 5" id="KW-1133">Transmembrane helix</keyword>
<keyword evidence="2 5" id="KW-0812">Transmembrane</keyword>
<evidence type="ECO:0000313" key="6">
    <source>
        <dbReference type="EMBL" id="QWQ32200.1"/>
    </source>
</evidence>
<keyword evidence="4 5" id="KW-0472">Membrane</keyword>
<dbReference type="Proteomes" id="UP000679129">
    <property type="component" value="Chromosome"/>
</dbReference>
<evidence type="ECO:0000256" key="4">
    <source>
        <dbReference type="ARBA" id="ARBA00023136"/>
    </source>
</evidence>
<evidence type="ECO:0000256" key="5">
    <source>
        <dbReference type="SAM" id="Phobius"/>
    </source>
</evidence>
<dbReference type="EMBL" id="CP076460">
    <property type="protein sequence ID" value="QWQ32200.1"/>
    <property type="molecule type" value="Genomic_DNA"/>
</dbReference>
<name>A0A8F1MBU7_9BACT</name>
<sequence>MINWVWLCKTFFKRYIPEFVYGAVDGTVTTFAVVAASAGAGISSSVILILGIANLIADGFSMGSSAYLAASAEHEESVHNKQKTLITKNNRTNNILSLRHSWQRTSTSHT</sequence>
<dbReference type="GO" id="GO:0005384">
    <property type="term" value="F:manganese ion transmembrane transporter activity"/>
    <property type="evidence" value="ECO:0007669"/>
    <property type="project" value="InterPro"/>
</dbReference>
<feature type="transmembrane region" description="Helical" evidence="5">
    <location>
        <begin position="31"/>
        <end position="57"/>
    </location>
</feature>
<accession>A0A8F1MBU7</accession>
<dbReference type="PANTHER" id="PTHR31851">
    <property type="entry name" value="FE(2+)/MN(2+) TRANSPORTER PCL1"/>
    <property type="match status" value="1"/>
</dbReference>
<dbReference type="KEGG" id="mnd:KOY48_05080"/>
<reference evidence="6" key="1">
    <citation type="submission" date="2021-06" db="EMBL/GenBank/DDBJ databases">
        <title>An adapted protocol for Saccharibacteria cultivation: two new species join this phylum of Candidate Phyla Radiations.</title>
        <authorList>
            <person name="Ibrahim A."/>
            <person name="Maatouk M."/>
            <person name="Zgheib R."/>
            <person name="Haddad G."/>
            <person name="Bou Khalil J."/>
            <person name="Raoult D."/>
            <person name="Bittar F."/>
        </authorList>
    </citation>
    <scope>NUCLEOTIDE SEQUENCE</scope>
    <source>
        <strain evidence="6">IHU1</strain>
    </source>
</reference>
<dbReference type="InterPro" id="IPR008217">
    <property type="entry name" value="Ccc1_fam"/>
</dbReference>
<evidence type="ECO:0000256" key="2">
    <source>
        <dbReference type="ARBA" id="ARBA00022692"/>
    </source>
</evidence>
<dbReference type="AlphaFoldDB" id="A0A8F1MBU7"/>
<dbReference type="GO" id="GO:0030026">
    <property type="term" value="P:intracellular manganese ion homeostasis"/>
    <property type="evidence" value="ECO:0007669"/>
    <property type="project" value="InterPro"/>
</dbReference>
<evidence type="ECO:0000256" key="1">
    <source>
        <dbReference type="ARBA" id="ARBA00004127"/>
    </source>
</evidence>
<comment type="subcellular location">
    <subcellularLocation>
        <location evidence="1">Endomembrane system</location>
        <topology evidence="1">Multi-pass membrane protein</topology>
    </subcellularLocation>
</comment>
<gene>
    <name evidence="6" type="ORF">KOY48_05080</name>
</gene>